<dbReference type="InterPro" id="IPR038765">
    <property type="entry name" value="Papain-like_cys_pep_sf"/>
</dbReference>
<dbReference type="Proteomes" id="UP000075714">
    <property type="component" value="Unassembled WGS sequence"/>
</dbReference>
<evidence type="ECO:0000313" key="3">
    <source>
        <dbReference type="EMBL" id="KXZ49973.1"/>
    </source>
</evidence>
<dbReference type="InterPro" id="IPR000668">
    <property type="entry name" value="Peptidase_C1A_C"/>
</dbReference>
<dbReference type="AlphaFoldDB" id="A0A150GJI8"/>
<dbReference type="InterPro" id="IPR013128">
    <property type="entry name" value="Peptidase_C1A"/>
</dbReference>
<keyword evidence="4" id="KW-1185">Reference proteome</keyword>
<reference evidence="4" key="1">
    <citation type="journal article" date="2016" name="Nat. Commun.">
        <title>The Gonium pectorale genome demonstrates co-option of cell cycle regulation during the evolution of multicellularity.</title>
        <authorList>
            <person name="Hanschen E.R."/>
            <person name="Marriage T.N."/>
            <person name="Ferris P.J."/>
            <person name="Hamaji T."/>
            <person name="Toyoda A."/>
            <person name="Fujiyama A."/>
            <person name="Neme R."/>
            <person name="Noguchi H."/>
            <person name="Minakuchi Y."/>
            <person name="Suzuki M."/>
            <person name="Kawai-Toyooka H."/>
            <person name="Smith D.R."/>
            <person name="Sparks H."/>
            <person name="Anderson J."/>
            <person name="Bakaric R."/>
            <person name="Luria V."/>
            <person name="Karger A."/>
            <person name="Kirschner M.W."/>
            <person name="Durand P.M."/>
            <person name="Michod R.E."/>
            <person name="Nozaki H."/>
            <person name="Olson B.J."/>
        </authorList>
    </citation>
    <scope>NUCLEOTIDE SEQUENCE [LARGE SCALE GENOMIC DNA]</scope>
    <source>
        <strain evidence="4">NIES-2863</strain>
    </source>
</reference>
<dbReference type="GO" id="GO:0008234">
    <property type="term" value="F:cysteine-type peptidase activity"/>
    <property type="evidence" value="ECO:0007669"/>
    <property type="project" value="InterPro"/>
</dbReference>
<dbReference type="SUPFAM" id="SSF54001">
    <property type="entry name" value="Cysteine proteinases"/>
    <property type="match status" value="1"/>
</dbReference>
<evidence type="ECO:0000256" key="1">
    <source>
        <dbReference type="ARBA" id="ARBA00008455"/>
    </source>
</evidence>
<dbReference type="InterPro" id="IPR025661">
    <property type="entry name" value="Pept_asp_AS"/>
</dbReference>
<dbReference type="EMBL" id="LSYV01000019">
    <property type="protein sequence ID" value="KXZ49973.1"/>
    <property type="molecule type" value="Genomic_DNA"/>
</dbReference>
<feature type="domain" description="Peptidase C1A papain C-terminal" evidence="2">
    <location>
        <begin position="98"/>
        <end position="314"/>
    </location>
</feature>
<proteinExistence type="inferred from homology"/>
<dbReference type="Gene3D" id="3.90.70.10">
    <property type="entry name" value="Cysteine proteinases"/>
    <property type="match status" value="1"/>
</dbReference>
<dbReference type="GO" id="GO:0006508">
    <property type="term" value="P:proteolysis"/>
    <property type="evidence" value="ECO:0007669"/>
    <property type="project" value="InterPro"/>
</dbReference>
<dbReference type="PANTHER" id="PTHR12411">
    <property type="entry name" value="CYSTEINE PROTEASE FAMILY C1-RELATED"/>
    <property type="match status" value="1"/>
</dbReference>
<evidence type="ECO:0000259" key="2">
    <source>
        <dbReference type="SMART" id="SM00645"/>
    </source>
</evidence>
<dbReference type="STRING" id="33097.A0A150GJI8"/>
<evidence type="ECO:0000313" key="4">
    <source>
        <dbReference type="Proteomes" id="UP000075714"/>
    </source>
</evidence>
<accession>A0A150GJI8</accession>
<organism evidence="3 4">
    <name type="scientific">Gonium pectorale</name>
    <name type="common">Green alga</name>
    <dbReference type="NCBI Taxonomy" id="33097"/>
    <lineage>
        <taxon>Eukaryota</taxon>
        <taxon>Viridiplantae</taxon>
        <taxon>Chlorophyta</taxon>
        <taxon>core chlorophytes</taxon>
        <taxon>Chlorophyceae</taxon>
        <taxon>CS clade</taxon>
        <taxon>Chlamydomonadales</taxon>
        <taxon>Volvocaceae</taxon>
        <taxon>Gonium</taxon>
    </lineage>
</organism>
<dbReference type="PROSITE" id="PS00640">
    <property type="entry name" value="THIOL_PROTEASE_ASN"/>
    <property type="match status" value="1"/>
</dbReference>
<dbReference type="Pfam" id="PF00112">
    <property type="entry name" value="Peptidase_C1"/>
    <property type="match status" value="1"/>
</dbReference>
<dbReference type="SMART" id="SM00645">
    <property type="entry name" value="Pept_C1"/>
    <property type="match status" value="1"/>
</dbReference>
<name>A0A150GJI8_GONPE</name>
<dbReference type="OrthoDB" id="543142at2759"/>
<sequence>MGDLKVVPMAPLFSVMDGSASDVLSCDGIYIATDGRTLAGLLPPVAKQLQSQNIDPRMASSLQPEELRKAFAAAKVPLAQEDKVVGSYTFSQVLAALNDPVWDSRRVAGPGNTAISYVSPVKDQGSCGACVAFAATAIAEIAVAVANESAVNTNDYSEQWPSCSAGWYMSAAADVLVKKGIPAEANYPYIARSSCTLYAPPERFPDGAFTRATYTDLSLAKQHIRQWGAVTSYFAVYNDFFDWQSPTPYKWDRVSWLSGYHQMAVVGYNDTGQYWIAKNSWGSLWGDKGYIYISYDAGAETCRSCLADCGAVGRNGARYCCGDGVCSSAAGENSTLCAADCPTTACNNNRVCNYEAGERCVGPDSPGGGCADCGVCSASGPHCGDGVCSFRRKGYSESCFSCPMDCASCLDEYFCGDGLCSSDLGESAATCSRDCGTWRFPPAAPGISLADENGGGGGGAGRRRLLRASPLKSFWI</sequence>
<gene>
    <name evidence="3" type="ORF">GPECTOR_18g13</name>
</gene>
<protein>
    <recommendedName>
        <fullName evidence="2">Peptidase C1A papain C-terminal domain-containing protein</fullName>
    </recommendedName>
</protein>
<comment type="caution">
    <text evidence="3">The sequence shown here is derived from an EMBL/GenBank/DDBJ whole genome shotgun (WGS) entry which is preliminary data.</text>
</comment>
<comment type="similarity">
    <text evidence="1">Belongs to the peptidase C1 family.</text>
</comment>